<dbReference type="EMBL" id="KB008148">
    <property type="protein sequence ID" value="ELR11533.1"/>
    <property type="molecule type" value="Genomic_DNA"/>
</dbReference>
<gene>
    <name evidence="1" type="ORF">ACA1_256920</name>
</gene>
<dbReference type="InterPro" id="IPR029058">
    <property type="entry name" value="AB_hydrolase_fold"/>
</dbReference>
<dbReference type="STRING" id="1257118.L8GFN5"/>
<dbReference type="RefSeq" id="XP_004333546.1">
    <property type="nucleotide sequence ID" value="XM_004333498.1"/>
</dbReference>
<dbReference type="KEGG" id="acan:ACA1_256920"/>
<dbReference type="SUPFAM" id="SSF53474">
    <property type="entry name" value="alpha/beta-Hydrolases"/>
    <property type="match status" value="1"/>
</dbReference>
<evidence type="ECO:0000313" key="2">
    <source>
        <dbReference type="Proteomes" id="UP000011083"/>
    </source>
</evidence>
<proteinExistence type="predicted"/>
<dbReference type="AlphaFoldDB" id="L8GFN5"/>
<sequence>MALYDVPATVSYVQHITGRPKGATISIGAFSKLPSLASAISVFVALAPVTYTAHQGSKLMSLLAAMHVDLIYKILGDGIFTPTPGMLQMLLPLECRIAPSLCDDLLGSLFGHGTPVHYNASHIDVYLEHFPAETSTQNFVHWIKNVRSGEFITYDGVPYQPQRIACPTYVFYGTQDYLADPQDVATLTAALRASGNYLGSTSLEGYAHMGS</sequence>
<evidence type="ECO:0000313" key="1">
    <source>
        <dbReference type="EMBL" id="ELR11533.1"/>
    </source>
</evidence>
<reference evidence="1 2" key="1">
    <citation type="journal article" date="2013" name="Genome Biol.">
        <title>Genome of Acanthamoeba castellanii highlights extensive lateral gene transfer and early evolution of tyrosine kinase signaling.</title>
        <authorList>
            <person name="Clarke M."/>
            <person name="Lohan A.J."/>
            <person name="Liu B."/>
            <person name="Lagkouvardos I."/>
            <person name="Roy S."/>
            <person name="Zafar N."/>
            <person name="Bertelli C."/>
            <person name="Schilde C."/>
            <person name="Kianianmomeni A."/>
            <person name="Burglin T.R."/>
            <person name="Frech C."/>
            <person name="Turcotte B."/>
            <person name="Kopec K.O."/>
            <person name="Synnott J.M."/>
            <person name="Choo C."/>
            <person name="Paponov I."/>
            <person name="Finkler A."/>
            <person name="Soon Heng Tan C."/>
            <person name="Hutchins A.P."/>
            <person name="Weinmeier T."/>
            <person name="Rattei T."/>
            <person name="Chu J.S."/>
            <person name="Gimenez G."/>
            <person name="Irimia M."/>
            <person name="Rigden D.J."/>
            <person name="Fitzpatrick D.A."/>
            <person name="Lorenzo-Morales J."/>
            <person name="Bateman A."/>
            <person name="Chiu C.H."/>
            <person name="Tang P."/>
            <person name="Hegemann P."/>
            <person name="Fromm H."/>
            <person name="Raoult D."/>
            <person name="Greub G."/>
            <person name="Miranda-Saavedra D."/>
            <person name="Chen N."/>
            <person name="Nash P."/>
            <person name="Ginger M.L."/>
            <person name="Horn M."/>
            <person name="Schaap P."/>
            <person name="Caler L."/>
            <person name="Loftus B."/>
        </authorList>
    </citation>
    <scope>NUCLEOTIDE SEQUENCE [LARGE SCALE GENOMIC DNA]</scope>
    <source>
        <strain evidence="1 2">Neff</strain>
    </source>
</reference>
<dbReference type="VEuPathDB" id="AmoebaDB:ACA1_256920"/>
<organism evidence="1 2">
    <name type="scientific">Acanthamoeba castellanii (strain ATCC 30010 / Neff)</name>
    <dbReference type="NCBI Taxonomy" id="1257118"/>
    <lineage>
        <taxon>Eukaryota</taxon>
        <taxon>Amoebozoa</taxon>
        <taxon>Discosea</taxon>
        <taxon>Longamoebia</taxon>
        <taxon>Centramoebida</taxon>
        <taxon>Acanthamoebidae</taxon>
        <taxon>Acanthamoeba</taxon>
    </lineage>
</organism>
<dbReference type="GeneID" id="14912029"/>
<accession>L8GFN5</accession>
<keyword evidence="2" id="KW-1185">Reference proteome</keyword>
<dbReference type="OrthoDB" id="9974421at2759"/>
<name>L8GFN5_ACACF</name>
<dbReference type="PANTHER" id="PTHR11005">
    <property type="entry name" value="LYSOSOMAL ACID LIPASE-RELATED"/>
    <property type="match status" value="1"/>
</dbReference>
<dbReference type="Gene3D" id="3.40.50.1820">
    <property type="entry name" value="alpha/beta hydrolase"/>
    <property type="match status" value="1"/>
</dbReference>
<protein>
    <submittedName>
        <fullName evidence="1">Triacylglycerol lipase</fullName>
    </submittedName>
</protein>
<dbReference type="Proteomes" id="UP000011083">
    <property type="component" value="Unassembled WGS sequence"/>
</dbReference>